<organism evidence="1 2">
    <name type="scientific">Clitoria ternatea</name>
    <name type="common">Butterfly pea</name>
    <dbReference type="NCBI Taxonomy" id="43366"/>
    <lineage>
        <taxon>Eukaryota</taxon>
        <taxon>Viridiplantae</taxon>
        <taxon>Streptophyta</taxon>
        <taxon>Embryophyta</taxon>
        <taxon>Tracheophyta</taxon>
        <taxon>Spermatophyta</taxon>
        <taxon>Magnoliopsida</taxon>
        <taxon>eudicotyledons</taxon>
        <taxon>Gunneridae</taxon>
        <taxon>Pentapetalae</taxon>
        <taxon>rosids</taxon>
        <taxon>fabids</taxon>
        <taxon>Fabales</taxon>
        <taxon>Fabaceae</taxon>
        <taxon>Papilionoideae</taxon>
        <taxon>50 kb inversion clade</taxon>
        <taxon>NPAAA clade</taxon>
        <taxon>indigoferoid/millettioid clade</taxon>
        <taxon>Phaseoleae</taxon>
        <taxon>Clitoria</taxon>
    </lineage>
</organism>
<accession>A0AAN9FSW0</accession>
<evidence type="ECO:0000313" key="1">
    <source>
        <dbReference type="EMBL" id="KAK7278715.1"/>
    </source>
</evidence>
<name>A0AAN9FSW0_CLITE</name>
<evidence type="ECO:0000313" key="2">
    <source>
        <dbReference type="Proteomes" id="UP001359559"/>
    </source>
</evidence>
<comment type="caution">
    <text evidence="1">The sequence shown here is derived from an EMBL/GenBank/DDBJ whole genome shotgun (WGS) entry which is preliminary data.</text>
</comment>
<protein>
    <submittedName>
        <fullName evidence="1">Uncharacterized protein</fullName>
    </submittedName>
</protein>
<keyword evidence="2" id="KW-1185">Reference proteome</keyword>
<dbReference type="Proteomes" id="UP001359559">
    <property type="component" value="Unassembled WGS sequence"/>
</dbReference>
<dbReference type="EMBL" id="JAYKXN010000006">
    <property type="protein sequence ID" value="KAK7278715.1"/>
    <property type="molecule type" value="Genomic_DNA"/>
</dbReference>
<reference evidence="1 2" key="1">
    <citation type="submission" date="2024-01" db="EMBL/GenBank/DDBJ databases">
        <title>The genomes of 5 underutilized Papilionoideae crops provide insights into root nodulation and disease resistance.</title>
        <authorList>
            <person name="Yuan L."/>
        </authorList>
    </citation>
    <scope>NUCLEOTIDE SEQUENCE [LARGE SCALE GENOMIC DNA]</scope>
    <source>
        <strain evidence="1">LY-2023</strain>
        <tissue evidence="1">Leaf</tissue>
    </source>
</reference>
<proteinExistence type="predicted"/>
<sequence>MVLGLGDWSLSAIGFRAQACSITQAWSPLYAQAWSPLYAQAWGGKLKRQRFGIWWSSIAQAWNDKLKRERVVILSPLYAQAWKKSLKHERVGYLVTFVRSSVGRDAYAPPVLEFGGLHWLRRADTRLSAMGYRILSALHAKSGDRHLSPIQVSLRSLKRGYFRLSAIGVTCLAFMAWVKISLKREANWDLMLSWVKTSNLRLSATGVGFFQSLVVEAWGQELRRHRVSLPLFLFSSPENSFPSSVLSAENSVAVVDAIYGCFSLG</sequence>
<dbReference type="AlphaFoldDB" id="A0AAN9FSW0"/>
<gene>
    <name evidence="1" type="ORF">RJT34_23751</name>
</gene>